<keyword evidence="2" id="KW-0449">Lipoprotein</keyword>
<keyword evidence="3" id="KW-1185">Reference proteome</keyword>
<evidence type="ECO:0000313" key="2">
    <source>
        <dbReference type="EMBL" id="BBZ34111.1"/>
    </source>
</evidence>
<organism evidence="2 3">
    <name type="scientific">Mycolicibacterium confluentis</name>
    <dbReference type="NCBI Taxonomy" id="28047"/>
    <lineage>
        <taxon>Bacteria</taxon>
        <taxon>Bacillati</taxon>
        <taxon>Actinomycetota</taxon>
        <taxon>Actinomycetes</taxon>
        <taxon>Mycobacteriales</taxon>
        <taxon>Mycobacteriaceae</taxon>
        <taxon>Mycolicibacterium</taxon>
    </lineage>
</organism>
<feature type="region of interest" description="Disordered" evidence="1">
    <location>
        <begin position="29"/>
        <end position="72"/>
    </location>
</feature>
<feature type="compositionally biased region" description="Low complexity" evidence="1">
    <location>
        <begin position="29"/>
        <end position="65"/>
    </location>
</feature>
<evidence type="ECO:0000256" key="1">
    <source>
        <dbReference type="SAM" id="MobiDB-lite"/>
    </source>
</evidence>
<protein>
    <submittedName>
        <fullName evidence="2">Putative lipoprotein LprH</fullName>
    </submittedName>
</protein>
<name>A0A7I7XYP4_9MYCO</name>
<dbReference type="Gene3D" id="3.40.1000.70">
    <property type="entry name" value="PknH-like extracellular domain"/>
    <property type="match status" value="1"/>
</dbReference>
<dbReference type="EMBL" id="AP022612">
    <property type="protein sequence ID" value="BBZ34111.1"/>
    <property type="molecule type" value="Genomic_DNA"/>
</dbReference>
<reference evidence="2" key="1">
    <citation type="journal article" date="2019" name="Emerg. Microbes Infect.">
        <title>Comprehensive subspecies identification of 175 nontuberculous mycobacteria species based on 7547 genomic profiles.</title>
        <authorList>
            <person name="Matsumoto Y."/>
            <person name="Kinjo T."/>
            <person name="Motooka D."/>
            <person name="Nabeya D."/>
            <person name="Jung N."/>
            <person name="Uechi K."/>
            <person name="Horii T."/>
            <person name="Iida T."/>
            <person name="Fujita J."/>
            <person name="Nakamura S."/>
        </authorList>
    </citation>
    <scope>NUCLEOTIDE SEQUENCE [LARGE SCALE GENOMIC DNA]</scope>
    <source>
        <strain evidence="2">JCM 13671</strain>
    </source>
</reference>
<dbReference type="RefSeq" id="WP_085152513.1">
    <property type="nucleotide sequence ID" value="NZ_AP022612.1"/>
</dbReference>
<reference evidence="2" key="2">
    <citation type="submission" date="2020-02" db="EMBL/GenBank/DDBJ databases">
        <authorList>
            <person name="Matsumoto Y."/>
            <person name="Motooka D."/>
            <person name="Nakamura S."/>
        </authorList>
    </citation>
    <scope>NUCLEOTIDE SEQUENCE</scope>
    <source>
        <strain evidence="2">JCM 13671</strain>
    </source>
</reference>
<accession>A0A7I7XYP4</accession>
<dbReference type="AlphaFoldDB" id="A0A7I7XYP4"/>
<dbReference type="InterPro" id="IPR038232">
    <property type="entry name" value="PknH-like_Extracell_sf"/>
</dbReference>
<gene>
    <name evidence="2" type="primary">lprH</name>
    <name evidence="2" type="ORF">MCNF_27160</name>
</gene>
<evidence type="ECO:0000313" key="3">
    <source>
        <dbReference type="Proteomes" id="UP000466931"/>
    </source>
</evidence>
<dbReference type="Proteomes" id="UP000466931">
    <property type="component" value="Chromosome"/>
</dbReference>
<sequence length="228" mass="23032">MHTPHAGLVSAVAVTVGLLTGCSELTAGAPMAAPDTATTSASPTTTTTTVAPPPDAAGLLLPSGAETPAGPVTSIPVGPNYFTSADPPTCDAAVLFRNSPLVPPGAVQQAEKAYTSPGTALMAEAASVYTSPIDPATVVRDGFSAVSGCSGEAVGLAPQGPGEPMRLTRFEMAGVGVLVWQMSQPTWTCDYGLVAVSQAVLMLSLCDAQPGFPMAEWASTRRAEIFRG</sequence>
<proteinExistence type="predicted"/>